<dbReference type="PANTHER" id="PTHR47074">
    <property type="entry name" value="BNAC02G40300D PROTEIN"/>
    <property type="match status" value="1"/>
</dbReference>
<dbReference type="InterPro" id="IPR002156">
    <property type="entry name" value="RNaseH_domain"/>
</dbReference>
<dbReference type="Proteomes" id="UP001168877">
    <property type="component" value="Unassembled WGS sequence"/>
</dbReference>
<dbReference type="EMBL" id="JAUESC010000004">
    <property type="protein sequence ID" value="KAK0597738.1"/>
    <property type="molecule type" value="Genomic_DNA"/>
</dbReference>
<reference evidence="2" key="2">
    <citation type="submission" date="2023-06" db="EMBL/GenBank/DDBJ databases">
        <authorList>
            <person name="Swenson N.G."/>
            <person name="Wegrzyn J.L."/>
            <person name="Mcevoy S.L."/>
        </authorList>
    </citation>
    <scope>NUCLEOTIDE SEQUENCE</scope>
    <source>
        <strain evidence="2">NS2018</strain>
        <tissue evidence="2">Leaf</tissue>
    </source>
</reference>
<accession>A0AA39SWG3</accession>
<evidence type="ECO:0000313" key="3">
    <source>
        <dbReference type="Proteomes" id="UP001168877"/>
    </source>
</evidence>
<organism evidence="2 3">
    <name type="scientific">Acer saccharum</name>
    <name type="common">Sugar maple</name>
    <dbReference type="NCBI Taxonomy" id="4024"/>
    <lineage>
        <taxon>Eukaryota</taxon>
        <taxon>Viridiplantae</taxon>
        <taxon>Streptophyta</taxon>
        <taxon>Embryophyta</taxon>
        <taxon>Tracheophyta</taxon>
        <taxon>Spermatophyta</taxon>
        <taxon>Magnoliopsida</taxon>
        <taxon>eudicotyledons</taxon>
        <taxon>Gunneridae</taxon>
        <taxon>Pentapetalae</taxon>
        <taxon>rosids</taxon>
        <taxon>malvids</taxon>
        <taxon>Sapindales</taxon>
        <taxon>Sapindaceae</taxon>
        <taxon>Hippocastanoideae</taxon>
        <taxon>Acereae</taxon>
        <taxon>Acer</taxon>
    </lineage>
</organism>
<reference evidence="2" key="1">
    <citation type="journal article" date="2022" name="Plant J.">
        <title>Strategies of tolerance reflected in two North American maple genomes.</title>
        <authorList>
            <person name="McEvoy S.L."/>
            <person name="Sezen U.U."/>
            <person name="Trouern-Trend A."/>
            <person name="McMahon S.M."/>
            <person name="Schaberg P.G."/>
            <person name="Yang J."/>
            <person name="Wegrzyn J.L."/>
            <person name="Swenson N.G."/>
        </authorList>
    </citation>
    <scope>NUCLEOTIDE SEQUENCE</scope>
    <source>
        <strain evidence="2">NS2018</strain>
    </source>
</reference>
<gene>
    <name evidence="2" type="ORF">LWI29_028191</name>
</gene>
<dbReference type="AlphaFoldDB" id="A0AA39SWG3"/>
<dbReference type="GO" id="GO:0003676">
    <property type="term" value="F:nucleic acid binding"/>
    <property type="evidence" value="ECO:0007669"/>
    <property type="project" value="InterPro"/>
</dbReference>
<sequence length="179" mass="19771">MAIYKGISAGRDMGLENFVVESDAETVIKQIGKGDHSEASYGGILAAVQNIKADARNVSLHHVSTKANRVALALAKEALSISNMVKWKEDLLLCIRDMVEDYKVGFYWTKVRKCCVGTRCYIVLSKKTTANVGYGSTEALVYEQQNFHVVCAGTEQSKNLMASGIIDYLKKLSDILYCF</sequence>
<dbReference type="InterPro" id="IPR036397">
    <property type="entry name" value="RNaseH_sf"/>
</dbReference>
<feature type="domain" description="RNase H type-1" evidence="1">
    <location>
        <begin position="2"/>
        <end position="78"/>
    </location>
</feature>
<dbReference type="GO" id="GO:0004523">
    <property type="term" value="F:RNA-DNA hybrid ribonuclease activity"/>
    <property type="evidence" value="ECO:0007669"/>
    <property type="project" value="InterPro"/>
</dbReference>
<dbReference type="PANTHER" id="PTHR47074:SF48">
    <property type="entry name" value="POLYNUCLEOTIDYL TRANSFERASE, RIBONUCLEASE H-LIKE SUPERFAMILY PROTEIN"/>
    <property type="match status" value="1"/>
</dbReference>
<comment type="caution">
    <text evidence="2">The sequence shown here is derived from an EMBL/GenBank/DDBJ whole genome shotgun (WGS) entry which is preliminary data.</text>
</comment>
<dbReference type="CDD" id="cd06222">
    <property type="entry name" value="RNase_H_like"/>
    <property type="match status" value="1"/>
</dbReference>
<keyword evidence="3" id="KW-1185">Reference proteome</keyword>
<dbReference type="Gene3D" id="3.30.420.10">
    <property type="entry name" value="Ribonuclease H-like superfamily/Ribonuclease H"/>
    <property type="match status" value="1"/>
</dbReference>
<proteinExistence type="predicted"/>
<evidence type="ECO:0000313" key="2">
    <source>
        <dbReference type="EMBL" id="KAK0597738.1"/>
    </source>
</evidence>
<name>A0AA39SWG3_ACESA</name>
<evidence type="ECO:0000259" key="1">
    <source>
        <dbReference type="Pfam" id="PF13456"/>
    </source>
</evidence>
<protein>
    <recommendedName>
        <fullName evidence="1">RNase H type-1 domain-containing protein</fullName>
    </recommendedName>
</protein>
<dbReference type="InterPro" id="IPR052929">
    <property type="entry name" value="RNase_H-like_EbsB-rel"/>
</dbReference>
<dbReference type="Pfam" id="PF13456">
    <property type="entry name" value="RVT_3"/>
    <property type="match status" value="1"/>
</dbReference>
<dbReference type="InterPro" id="IPR044730">
    <property type="entry name" value="RNase_H-like_dom_plant"/>
</dbReference>